<dbReference type="PANTHER" id="PTHR13697">
    <property type="entry name" value="PHOSPHOFRUCTOKINASE"/>
    <property type="match status" value="1"/>
</dbReference>
<dbReference type="GO" id="GO:0003872">
    <property type="term" value="F:6-phosphofructokinase activity"/>
    <property type="evidence" value="ECO:0007669"/>
    <property type="project" value="UniProtKB-EC"/>
</dbReference>
<keyword evidence="10" id="KW-0418">Kinase</keyword>
<dbReference type="InterPro" id="IPR022953">
    <property type="entry name" value="ATP_PFK"/>
</dbReference>
<evidence type="ECO:0000256" key="11">
    <source>
        <dbReference type="ARBA" id="ARBA00022840"/>
    </source>
</evidence>
<reference evidence="17" key="1">
    <citation type="submission" date="2022-11" db="UniProtKB">
        <authorList>
            <consortium name="WormBaseParasite"/>
        </authorList>
    </citation>
    <scope>IDENTIFICATION</scope>
</reference>
<evidence type="ECO:0000256" key="10">
    <source>
        <dbReference type="ARBA" id="ARBA00022777"/>
    </source>
</evidence>
<comment type="subcellular location">
    <subcellularLocation>
        <location evidence="2">Cytoplasm</location>
    </subcellularLocation>
</comment>
<keyword evidence="6" id="KW-0021">Allosteric enzyme</keyword>
<dbReference type="WBParaSite" id="nRc.2.0.1.t08805-RA">
    <property type="protein sequence ID" value="nRc.2.0.1.t08805-RA"/>
    <property type="gene ID" value="nRc.2.0.1.g08805"/>
</dbReference>
<comment type="catalytic activity">
    <reaction evidence="14">
        <text>beta-D-fructose 6-phosphate + ATP = beta-D-fructose 1,6-bisphosphate + ADP + H(+)</text>
        <dbReference type="Rhea" id="RHEA:16109"/>
        <dbReference type="ChEBI" id="CHEBI:15378"/>
        <dbReference type="ChEBI" id="CHEBI:30616"/>
        <dbReference type="ChEBI" id="CHEBI:32966"/>
        <dbReference type="ChEBI" id="CHEBI:57634"/>
        <dbReference type="ChEBI" id="CHEBI:456216"/>
        <dbReference type="EC" id="2.7.1.11"/>
    </reaction>
</comment>
<dbReference type="GO" id="GO:0006002">
    <property type="term" value="P:fructose 6-phosphate metabolic process"/>
    <property type="evidence" value="ECO:0007669"/>
    <property type="project" value="InterPro"/>
</dbReference>
<dbReference type="GO" id="GO:0048029">
    <property type="term" value="F:monosaccharide binding"/>
    <property type="evidence" value="ECO:0007669"/>
    <property type="project" value="TreeGrafter"/>
</dbReference>
<evidence type="ECO:0000256" key="4">
    <source>
        <dbReference type="ARBA" id="ARBA00012055"/>
    </source>
</evidence>
<comment type="cofactor">
    <cofactor evidence="1">
        <name>Mg(2+)</name>
        <dbReference type="ChEBI" id="CHEBI:18420"/>
    </cofactor>
</comment>
<dbReference type="GO" id="GO:0005945">
    <property type="term" value="C:6-phosphofructokinase complex"/>
    <property type="evidence" value="ECO:0007669"/>
    <property type="project" value="TreeGrafter"/>
</dbReference>
<dbReference type="PROSITE" id="PS00433">
    <property type="entry name" value="PHOSPHOFRUCTOKINASE"/>
    <property type="match status" value="1"/>
</dbReference>
<accession>A0A915I4N9</accession>
<evidence type="ECO:0000256" key="12">
    <source>
        <dbReference type="ARBA" id="ARBA00022842"/>
    </source>
</evidence>
<dbReference type="AlphaFoldDB" id="A0A915I4N9"/>
<keyword evidence="7" id="KW-0808">Transferase</keyword>
<name>A0A915I4N9_ROMCU</name>
<dbReference type="Gene3D" id="3.40.50.460">
    <property type="entry name" value="Phosphofructokinase domain"/>
    <property type="match status" value="1"/>
</dbReference>
<dbReference type="GO" id="GO:0030388">
    <property type="term" value="P:fructose 1,6-bisphosphate metabolic process"/>
    <property type="evidence" value="ECO:0007669"/>
    <property type="project" value="TreeGrafter"/>
</dbReference>
<evidence type="ECO:0000256" key="5">
    <source>
        <dbReference type="ARBA" id="ARBA00022490"/>
    </source>
</evidence>
<evidence type="ECO:0000256" key="8">
    <source>
        <dbReference type="ARBA" id="ARBA00022723"/>
    </source>
</evidence>
<evidence type="ECO:0000313" key="16">
    <source>
        <dbReference type="Proteomes" id="UP000887565"/>
    </source>
</evidence>
<dbReference type="PANTHER" id="PTHR13697:SF4">
    <property type="entry name" value="ATP-DEPENDENT 6-PHOSPHOFRUCTOKINASE"/>
    <property type="match status" value="1"/>
</dbReference>
<feature type="domain" description="Phosphofructokinase" evidence="15">
    <location>
        <begin position="379"/>
        <end position="425"/>
    </location>
</feature>
<dbReference type="InterPro" id="IPR035966">
    <property type="entry name" value="PKF_sf"/>
</dbReference>
<keyword evidence="12" id="KW-0460">Magnesium</keyword>
<dbReference type="InterPro" id="IPR000023">
    <property type="entry name" value="Phosphofructokinase_dom"/>
</dbReference>
<dbReference type="GO" id="GO:0005524">
    <property type="term" value="F:ATP binding"/>
    <property type="evidence" value="ECO:0007669"/>
    <property type="project" value="UniProtKB-KW"/>
</dbReference>
<sequence>MNSAVRAVIRMGIYVGCKVFVIREGYQGMVDGGTNIQEVNWNFASNIIQCGGTIIGSARCQSFRERKGRLLACKNLILHEITNLVCIGGDGSLTGANLFRKEWPSLVKELVDSNQVDPDAPNKYPHINIVGMVGSIDNDFCGTDMTIGADTALFRILEAVDAVAATAQSHQRAFIIEVMGRHCGYLGLVSALGTEADWVFTPEWPAPSNWPDVLCAKMHKERKSGQRTNIIIISEGAKNIDGEKITADGVKSVIKKRLQYDTRVTVLGHVQRGGTPSAFDRLLGCRMGAEAVLALMEMKPETDPCVICLEYNEITRVSLMQCVQAVQSVAKALADKRFDDASKLRGPSFQRNLSTYKLLSESEPKIEKNDASSGSHPLNVAVVNVGAPCCGINAAIWSLVRMGTCRNCRVYVVYDSFEGLVEGRFK</sequence>
<dbReference type="FunFam" id="3.40.50.460:FF:000007">
    <property type="entry name" value="ATP-dependent 6-phosphofructokinase"/>
    <property type="match status" value="1"/>
</dbReference>
<evidence type="ECO:0000256" key="7">
    <source>
        <dbReference type="ARBA" id="ARBA00022679"/>
    </source>
</evidence>
<dbReference type="GO" id="GO:0016208">
    <property type="term" value="F:AMP binding"/>
    <property type="evidence" value="ECO:0007669"/>
    <property type="project" value="TreeGrafter"/>
</dbReference>
<dbReference type="Proteomes" id="UP000887565">
    <property type="component" value="Unplaced"/>
</dbReference>
<dbReference type="GO" id="GO:0061621">
    <property type="term" value="P:canonical glycolysis"/>
    <property type="evidence" value="ECO:0007669"/>
    <property type="project" value="TreeGrafter"/>
</dbReference>
<protein>
    <recommendedName>
        <fullName evidence="4">6-phosphofructokinase</fullName>
        <ecNumber evidence="4">2.7.1.11</ecNumber>
    </recommendedName>
</protein>
<keyword evidence="13" id="KW-0324">Glycolysis</keyword>
<comment type="pathway">
    <text evidence="3">Carbohydrate degradation; glycolysis; D-glyceraldehyde 3-phosphate and glycerone phosphate from D-glucose: step 3/4.</text>
</comment>
<evidence type="ECO:0000256" key="13">
    <source>
        <dbReference type="ARBA" id="ARBA00023152"/>
    </source>
</evidence>
<keyword evidence="9" id="KW-0547">Nucleotide-binding</keyword>
<proteinExistence type="predicted"/>
<keyword evidence="11" id="KW-0067">ATP-binding</keyword>
<evidence type="ECO:0000259" key="15">
    <source>
        <dbReference type="Pfam" id="PF00365"/>
    </source>
</evidence>
<organism evidence="16 17">
    <name type="scientific">Romanomermis culicivorax</name>
    <name type="common">Nematode worm</name>
    <dbReference type="NCBI Taxonomy" id="13658"/>
    <lineage>
        <taxon>Eukaryota</taxon>
        <taxon>Metazoa</taxon>
        <taxon>Ecdysozoa</taxon>
        <taxon>Nematoda</taxon>
        <taxon>Enoplea</taxon>
        <taxon>Dorylaimia</taxon>
        <taxon>Mermithida</taxon>
        <taxon>Mermithoidea</taxon>
        <taxon>Mermithidae</taxon>
        <taxon>Romanomermis</taxon>
    </lineage>
</organism>
<dbReference type="GO" id="GO:0070095">
    <property type="term" value="F:fructose-6-phosphate binding"/>
    <property type="evidence" value="ECO:0007669"/>
    <property type="project" value="TreeGrafter"/>
</dbReference>
<evidence type="ECO:0000256" key="1">
    <source>
        <dbReference type="ARBA" id="ARBA00001946"/>
    </source>
</evidence>
<dbReference type="GO" id="GO:0042802">
    <property type="term" value="F:identical protein binding"/>
    <property type="evidence" value="ECO:0007669"/>
    <property type="project" value="TreeGrafter"/>
</dbReference>
<evidence type="ECO:0000256" key="6">
    <source>
        <dbReference type="ARBA" id="ARBA00022533"/>
    </source>
</evidence>
<dbReference type="Gene3D" id="3.40.50.450">
    <property type="match status" value="2"/>
</dbReference>
<dbReference type="Pfam" id="PF00365">
    <property type="entry name" value="PFK"/>
    <property type="match status" value="2"/>
</dbReference>
<dbReference type="OMA" id="ICLEYNE"/>
<evidence type="ECO:0000256" key="2">
    <source>
        <dbReference type="ARBA" id="ARBA00004496"/>
    </source>
</evidence>
<keyword evidence="8" id="KW-0479">Metal-binding</keyword>
<evidence type="ECO:0000256" key="9">
    <source>
        <dbReference type="ARBA" id="ARBA00022741"/>
    </source>
</evidence>
<dbReference type="PRINTS" id="PR00476">
    <property type="entry name" value="PHFRCTKINASE"/>
</dbReference>
<dbReference type="GO" id="GO:0046872">
    <property type="term" value="F:metal ion binding"/>
    <property type="evidence" value="ECO:0007669"/>
    <property type="project" value="UniProtKB-KW"/>
</dbReference>
<dbReference type="EC" id="2.7.1.11" evidence="4"/>
<feature type="domain" description="Phosphofructokinase" evidence="15">
    <location>
        <begin position="1"/>
        <end position="294"/>
    </location>
</feature>
<keyword evidence="5" id="KW-0963">Cytoplasm</keyword>
<dbReference type="SUPFAM" id="SSF53784">
    <property type="entry name" value="Phosphofructokinase"/>
    <property type="match status" value="2"/>
</dbReference>
<keyword evidence="16" id="KW-1185">Reference proteome</keyword>
<evidence type="ECO:0000256" key="3">
    <source>
        <dbReference type="ARBA" id="ARBA00004679"/>
    </source>
</evidence>
<evidence type="ECO:0000256" key="14">
    <source>
        <dbReference type="ARBA" id="ARBA00048070"/>
    </source>
</evidence>
<dbReference type="InterPro" id="IPR015912">
    <property type="entry name" value="Phosphofructokinase_CS"/>
</dbReference>
<evidence type="ECO:0000313" key="17">
    <source>
        <dbReference type="WBParaSite" id="nRc.2.0.1.t08805-RA"/>
    </source>
</evidence>